<dbReference type="Proteomes" id="UP000294575">
    <property type="component" value="Unassembled WGS sequence"/>
</dbReference>
<gene>
    <name evidence="1" type="ORF">DFQ45_11281</name>
</gene>
<name>A0A4R6U0F5_9GAMM</name>
<dbReference type="RefSeq" id="WP_101496074.1">
    <property type="nucleotide sequence ID" value="NZ_LNJZ01000003.1"/>
</dbReference>
<organism evidence="1 2">
    <name type="scientific">Thiopseudomonas denitrificans</name>
    <dbReference type="NCBI Taxonomy" id="1501432"/>
    <lineage>
        <taxon>Bacteria</taxon>
        <taxon>Pseudomonadati</taxon>
        <taxon>Pseudomonadota</taxon>
        <taxon>Gammaproteobacteria</taxon>
        <taxon>Pseudomonadales</taxon>
        <taxon>Pseudomonadaceae</taxon>
        <taxon>Thiopseudomonas</taxon>
    </lineage>
</organism>
<evidence type="ECO:0000313" key="1">
    <source>
        <dbReference type="EMBL" id="TDQ36534.1"/>
    </source>
</evidence>
<reference evidence="1 2" key="1">
    <citation type="submission" date="2019-03" db="EMBL/GenBank/DDBJ databases">
        <title>Genomic Encyclopedia of Type Strains, Phase IV (KMG-IV): sequencing the most valuable type-strain genomes for metagenomic binning, comparative biology and taxonomic classification.</title>
        <authorList>
            <person name="Goeker M."/>
        </authorList>
    </citation>
    <scope>NUCLEOTIDE SEQUENCE [LARGE SCALE GENOMIC DNA]</scope>
    <source>
        <strain evidence="1 2">DSM 28679</strain>
    </source>
</reference>
<proteinExistence type="predicted"/>
<keyword evidence="2" id="KW-1185">Reference proteome</keyword>
<accession>A0A4R6U0F5</accession>
<comment type="caution">
    <text evidence="1">The sequence shown here is derived from an EMBL/GenBank/DDBJ whole genome shotgun (WGS) entry which is preliminary data.</text>
</comment>
<dbReference type="AlphaFoldDB" id="A0A4R6U0F5"/>
<evidence type="ECO:0000313" key="2">
    <source>
        <dbReference type="Proteomes" id="UP000294575"/>
    </source>
</evidence>
<protein>
    <submittedName>
        <fullName evidence="1">Uncharacterized protein</fullName>
    </submittedName>
</protein>
<sequence length="91" mass="10108">MTYFINAWLERPQPYLQVIHRDSGRVCVDFPAPVLEELCRNGDICPGDLRTSTASATKEVVRHLFHMATLNGCRVARFSAAHKYSGQSAGA</sequence>
<dbReference type="EMBL" id="SNYK01000012">
    <property type="protein sequence ID" value="TDQ36534.1"/>
    <property type="molecule type" value="Genomic_DNA"/>
</dbReference>
<dbReference type="OrthoDB" id="6400925at2"/>